<evidence type="ECO:0000256" key="1">
    <source>
        <dbReference type="SAM" id="SignalP"/>
    </source>
</evidence>
<gene>
    <name evidence="2" type="ORF">BCT23_22555</name>
</gene>
<comment type="caution">
    <text evidence="2">The sequence shown here is derived from an EMBL/GenBank/DDBJ whole genome shotgun (WGS) entry which is preliminary data.</text>
</comment>
<evidence type="ECO:0000313" key="2">
    <source>
        <dbReference type="EMBL" id="PMN89709.1"/>
    </source>
</evidence>
<dbReference type="Proteomes" id="UP000235387">
    <property type="component" value="Unassembled WGS sequence"/>
</dbReference>
<dbReference type="AlphaFoldDB" id="A0A2N7L6X9"/>
<name>A0A2N7L6X9_9GAMM</name>
<accession>A0A2N7L6X9</accession>
<dbReference type="EMBL" id="MDAL01000039">
    <property type="protein sequence ID" value="PMN89709.1"/>
    <property type="molecule type" value="Genomic_DNA"/>
</dbReference>
<sequence>MKALLYFLLLLLPFSAYSASNSVVLPPANLINVIDDFVVDALNKDSFYQHLDKGVPGTPIRFVTYVERVQTSGGFAAETTSGLLAASTLGLVPILRNKDFKVVFRVLANGKIITEYEYVKNVTDATSLYTFQNTELSDDLKIWVVDVLNQTTQKLKRDKALLDLIAEYKYYYGDY</sequence>
<proteinExistence type="predicted"/>
<protein>
    <submittedName>
        <fullName evidence="2">Uncharacterized protein</fullName>
    </submittedName>
</protein>
<feature type="chain" id="PRO_5014776177" evidence="1">
    <location>
        <begin position="19"/>
        <end position="175"/>
    </location>
</feature>
<feature type="signal peptide" evidence="1">
    <location>
        <begin position="1"/>
        <end position="18"/>
    </location>
</feature>
<evidence type="ECO:0000313" key="3">
    <source>
        <dbReference type="Proteomes" id="UP000235387"/>
    </source>
</evidence>
<organism evidence="2 3">
    <name type="scientific">Enterovibrio norvegicus</name>
    <dbReference type="NCBI Taxonomy" id="188144"/>
    <lineage>
        <taxon>Bacteria</taxon>
        <taxon>Pseudomonadati</taxon>
        <taxon>Pseudomonadota</taxon>
        <taxon>Gammaproteobacteria</taxon>
        <taxon>Vibrionales</taxon>
        <taxon>Vibrionaceae</taxon>
        <taxon>Enterovibrio</taxon>
    </lineage>
</organism>
<reference evidence="3" key="1">
    <citation type="submission" date="2016-07" db="EMBL/GenBank/DDBJ databases">
        <title>Nontailed viruses are major unrecognized killers of bacteria in the ocean.</title>
        <authorList>
            <person name="Kauffman K."/>
            <person name="Hussain F."/>
            <person name="Yang J."/>
            <person name="Arevalo P."/>
            <person name="Brown J."/>
            <person name="Cutler M."/>
            <person name="Kelly L."/>
            <person name="Polz M.F."/>
        </authorList>
    </citation>
    <scope>NUCLEOTIDE SEQUENCE [LARGE SCALE GENOMIC DNA]</scope>
    <source>
        <strain evidence="3">10N.261.45.A10</strain>
    </source>
</reference>
<keyword evidence="1" id="KW-0732">Signal</keyword>
<dbReference type="RefSeq" id="WP_102318338.1">
    <property type="nucleotide sequence ID" value="NZ_MCYQ01000029.1"/>
</dbReference>